<protein>
    <submittedName>
        <fullName evidence="10">Putative spermidine/putrescine transport system permease protein</fullName>
    </submittedName>
</protein>
<dbReference type="CDD" id="cd06261">
    <property type="entry name" value="TM_PBP2"/>
    <property type="match status" value="1"/>
</dbReference>
<feature type="transmembrane region" description="Helical" evidence="8">
    <location>
        <begin position="137"/>
        <end position="157"/>
    </location>
</feature>
<dbReference type="AlphaFoldDB" id="A0A4R2P529"/>
<organism evidence="10 11">
    <name type="scientific">Scopulibacillus darangshiensis</name>
    <dbReference type="NCBI Taxonomy" id="442528"/>
    <lineage>
        <taxon>Bacteria</taxon>
        <taxon>Bacillati</taxon>
        <taxon>Bacillota</taxon>
        <taxon>Bacilli</taxon>
        <taxon>Bacillales</taxon>
        <taxon>Sporolactobacillaceae</taxon>
        <taxon>Scopulibacillus</taxon>
    </lineage>
</organism>
<evidence type="ECO:0000256" key="4">
    <source>
        <dbReference type="ARBA" id="ARBA00022519"/>
    </source>
</evidence>
<feature type="transmembrane region" description="Helical" evidence="8">
    <location>
        <begin position="103"/>
        <end position="125"/>
    </location>
</feature>
<feature type="transmembrane region" description="Helical" evidence="8">
    <location>
        <begin position="71"/>
        <end position="91"/>
    </location>
</feature>
<dbReference type="InterPro" id="IPR000515">
    <property type="entry name" value="MetI-like"/>
</dbReference>
<evidence type="ECO:0000313" key="11">
    <source>
        <dbReference type="Proteomes" id="UP000295416"/>
    </source>
</evidence>
<feature type="transmembrane region" description="Helical" evidence="8">
    <location>
        <begin position="178"/>
        <end position="199"/>
    </location>
</feature>
<dbReference type="OrthoDB" id="9782004at2"/>
<evidence type="ECO:0000256" key="2">
    <source>
        <dbReference type="ARBA" id="ARBA00022448"/>
    </source>
</evidence>
<feature type="transmembrane region" description="Helical" evidence="8">
    <location>
        <begin position="7"/>
        <end position="29"/>
    </location>
</feature>
<dbReference type="PROSITE" id="PS50928">
    <property type="entry name" value="ABC_TM1"/>
    <property type="match status" value="1"/>
</dbReference>
<dbReference type="GO" id="GO:0005886">
    <property type="term" value="C:plasma membrane"/>
    <property type="evidence" value="ECO:0007669"/>
    <property type="project" value="UniProtKB-SubCell"/>
</dbReference>
<feature type="transmembrane region" description="Helical" evidence="8">
    <location>
        <begin position="238"/>
        <end position="257"/>
    </location>
</feature>
<gene>
    <name evidence="10" type="ORF">EV207_10734</name>
</gene>
<evidence type="ECO:0000313" key="10">
    <source>
        <dbReference type="EMBL" id="TCP29940.1"/>
    </source>
</evidence>
<keyword evidence="3" id="KW-1003">Cell membrane</keyword>
<keyword evidence="11" id="KW-1185">Reference proteome</keyword>
<dbReference type="InterPro" id="IPR035906">
    <property type="entry name" value="MetI-like_sf"/>
</dbReference>
<dbReference type="PANTHER" id="PTHR43357:SF4">
    <property type="entry name" value="INNER MEMBRANE ABC TRANSPORTER PERMEASE PROTEIN YDCV"/>
    <property type="match status" value="1"/>
</dbReference>
<dbReference type="Gene3D" id="1.10.3720.10">
    <property type="entry name" value="MetI-like"/>
    <property type="match status" value="1"/>
</dbReference>
<keyword evidence="2 8" id="KW-0813">Transport</keyword>
<evidence type="ECO:0000256" key="7">
    <source>
        <dbReference type="ARBA" id="ARBA00023136"/>
    </source>
</evidence>
<evidence type="ECO:0000256" key="8">
    <source>
        <dbReference type="RuleBase" id="RU363032"/>
    </source>
</evidence>
<keyword evidence="6 8" id="KW-1133">Transmembrane helix</keyword>
<evidence type="ECO:0000256" key="1">
    <source>
        <dbReference type="ARBA" id="ARBA00004429"/>
    </source>
</evidence>
<comment type="similarity">
    <text evidence="8">Belongs to the binding-protein-dependent transport system permease family.</text>
</comment>
<evidence type="ECO:0000256" key="6">
    <source>
        <dbReference type="ARBA" id="ARBA00022989"/>
    </source>
</evidence>
<dbReference type="RefSeq" id="WP_132745036.1">
    <property type="nucleotide sequence ID" value="NZ_SLXK01000007.1"/>
</dbReference>
<keyword evidence="4" id="KW-0997">Cell inner membrane</keyword>
<dbReference type="Proteomes" id="UP000295416">
    <property type="component" value="Unassembled WGS sequence"/>
</dbReference>
<name>A0A4R2P529_9BACL</name>
<keyword evidence="5 8" id="KW-0812">Transmembrane</keyword>
<reference evidence="10 11" key="1">
    <citation type="submission" date="2019-03" db="EMBL/GenBank/DDBJ databases">
        <title>Genomic Encyclopedia of Type Strains, Phase IV (KMG-IV): sequencing the most valuable type-strain genomes for metagenomic binning, comparative biology and taxonomic classification.</title>
        <authorList>
            <person name="Goeker M."/>
        </authorList>
    </citation>
    <scope>NUCLEOTIDE SEQUENCE [LARGE SCALE GENOMIC DNA]</scope>
    <source>
        <strain evidence="10 11">DSM 19377</strain>
    </source>
</reference>
<evidence type="ECO:0000256" key="5">
    <source>
        <dbReference type="ARBA" id="ARBA00022692"/>
    </source>
</evidence>
<feature type="domain" description="ABC transmembrane type-1" evidence="9">
    <location>
        <begin position="65"/>
        <end position="253"/>
    </location>
</feature>
<evidence type="ECO:0000256" key="3">
    <source>
        <dbReference type="ARBA" id="ARBA00022475"/>
    </source>
</evidence>
<comment type="subcellular location">
    <subcellularLocation>
        <location evidence="1">Cell inner membrane</location>
        <topology evidence="1">Multi-pass membrane protein</topology>
    </subcellularLocation>
    <subcellularLocation>
        <location evidence="8">Cell membrane</location>
        <topology evidence="8">Multi-pass membrane protein</topology>
    </subcellularLocation>
</comment>
<dbReference type="SUPFAM" id="SSF161098">
    <property type="entry name" value="MetI-like"/>
    <property type="match status" value="1"/>
</dbReference>
<sequence>MRRIGHFMHAAVTIILLIAIAIPFIPLFFSSFSHGWRWPEVIPHAFSLRAWVYVFSGNSGTWEAVWTSLEIAFIVTLINLLLALPAANVLGRLRFRGKWLIEGLIYAPIIIPAFISVMGMYISFIRLGLTDSVTGVIVAHIIPTLPYMVRALIVSYSTLGFQWEEQGQMLGASGFQRFCYIVMPHLMPGIVAGASLSILVSLSQYLVTFLVGGGQVMTLPLILFPFISGGDPAIGSAYTLIFAGMAAFALFLMDFLLKRYYGKKVTVHL</sequence>
<keyword evidence="7 8" id="KW-0472">Membrane</keyword>
<dbReference type="GO" id="GO:0055085">
    <property type="term" value="P:transmembrane transport"/>
    <property type="evidence" value="ECO:0007669"/>
    <property type="project" value="InterPro"/>
</dbReference>
<dbReference type="PANTHER" id="PTHR43357">
    <property type="entry name" value="INNER MEMBRANE ABC TRANSPORTER PERMEASE PROTEIN YDCV"/>
    <property type="match status" value="1"/>
</dbReference>
<feature type="transmembrane region" description="Helical" evidence="8">
    <location>
        <begin position="205"/>
        <end position="226"/>
    </location>
</feature>
<comment type="caution">
    <text evidence="10">The sequence shown here is derived from an EMBL/GenBank/DDBJ whole genome shotgun (WGS) entry which is preliminary data.</text>
</comment>
<accession>A0A4R2P529</accession>
<evidence type="ECO:0000259" key="9">
    <source>
        <dbReference type="PROSITE" id="PS50928"/>
    </source>
</evidence>
<proteinExistence type="inferred from homology"/>
<dbReference type="Pfam" id="PF00528">
    <property type="entry name" value="BPD_transp_1"/>
    <property type="match status" value="1"/>
</dbReference>
<dbReference type="EMBL" id="SLXK01000007">
    <property type="protein sequence ID" value="TCP29940.1"/>
    <property type="molecule type" value="Genomic_DNA"/>
</dbReference>